<evidence type="ECO:0000256" key="1">
    <source>
        <dbReference type="ARBA" id="ARBA00005531"/>
    </source>
</evidence>
<evidence type="ECO:0000256" key="3">
    <source>
        <dbReference type="PIRSR" id="PIRSR000451-1"/>
    </source>
</evidence>
<dbReference type="EC" id="2.3.1.-" evidence="6"/>
<feature type="domain" description="Chalcone/stilbene synthase C-terminal" evidence="5">
    <location>
        <begin position="259"/>
        <end position="390"/>
    </location>
</feature>
<accession>A0A518HXR7</accession>
<dbReference type="GO" id="GO:0030639">
    <property type="term" value="P:polyketide biosynthetic process"/>
    <property type="evidence" value="ECO:0007669"/>
    <property type="project" value="TreeGrafter"/>
</dbReference>
<comment type="similarity">
    <text evidence="1">Belongs to the thiolase-like superfamily. Chalcone/stilbene synthases family.</text>
</comment>
<dbReference type="PANTHER" id="PTHR11877:SF46">
    <property type="entry name" value="TYPE III POLYKETIDE SYNTHASE A"/>
    <property type="match status" value="1"/>
</dbReference>
<sequence length="391" mass="41871">MSMIIDGLGTATPAHGISQNSAAEIAQTLCCDNAKQARLLSLLYQRSGVRYRYSVALESSEPRFDSAAAQTADIGTRDVRVRAATEPAAMTQPVRQTFFPPASSPEDCGPTTAQRMELYERHAGRLGSESVLQALDRSSFNAGDIDHLITISCTGFYAPGLDVSIIKQCGLAPSVGRTHIGFMGCHGALNGLRVAESLAASNPEMRILMCAVELCTLHQQYGWHPERVVSNALFADGAAALVACTSAPSSRGPKVIATGSTILPDSEDLMGWRIGDHGFEMTLSPRVPTTIERTLEPWLKDWLGKHRLTIGDIRGWAIHPGGPKILQACGDALQFRRGELSVSQNVLAEYGNMSSPTVLFILQRLLQAPESLPCVMLGFGPGLSIEAALVG</sequence>
<proteinExistence type="inferred from homology"/>
<dbReference type="PANTHER" id="PTHR11877">
    <property type="entry name" value="HYDROXYMETHYLGLUTARYL-COA SYNTHASE"/>
    <property type="match status" value="1"/>
</dbReference>
<gene>
    <name evidence="6" type="ORF">Enr13x_55340</name>
</gene>
<keyword evidence="7" id="KW-1185">Reference proteome</keyword>
<dbReference type="CDD" id="cd00831">
    <property type="entry name" value="CHS_like"/>
    <property type="match status" value="1"/>
</dbReference>
<dbReference type="InterPro" id="IPR011141">
    <property type="entry name" value="Polyketide_synthase_type-III"/>
</dbReference>
<evidence type="ECO:0000313" key="6">
    <source>
        <dbReference type="EMBL" id="QDV45655.1"/>
    </source>
</evidence>
<dbReference type="KEGG" id="snep:Enr13x_55340"/>
<dbReference type="RefSeq" id="WP_145389928.1">
    <property type="nucleotide sequence ID" value="NZ_CP037423.1"/>
</dbReference>
<dbReference type="InterPro" id="IPR012328">
    <property type="entry name" value="Chalcone/stilbene_synt_C"/>
</dbReference>
<reference evidence="6 7" key="1">
    <citation type="submission" date="2019-03" db="EMBL/GenBank/DDBJ databases">
        <title>Deep-cultivation of Planctomycetes and their phenomic and genomic characterization uncovers novel biology.</title>
        <authorList>
            <person name="Wiegand S."/>
            <person name="Jogler M."/>
            <person name="Boedeker C."/>
            <person name="Pinto D."/>
            <person name="Vollmers J."/>
            <person name="Rivas-Marin E."/>
            <person name="Kohn T."/>
            <person name="Peeters S.H."/>
            <person name="Heuer A."/>
            <person name="Rast P."/>
            <person name="Oberbeckmann S."/>
            <person name="Bunk B."/>
            <person name="Jeske O."/>
            <person name="Meyerdierks A."/>
            <person name="Storesund J.E."/>
            <person name="Kallscheuer N."/>
            <person name="Luecker S."/>
            <person name="Lage O.M."/>
            <person name="Pohl T."/>
            <person name="Merkel B.J."/>
            <person name="Hornburger P."/>
            <person name="Mueller R.-W."/>
            <person name="Bruemmer F."/>
            <person name="Labrenz M."/>
            <person name="Spormann A.M."/>
            <person name="Op den Camp H."/>
            <person name="Overmann J."/>
            <person name="Amann R."/>
            <person name="Jetten M.S.M."/>
            <person name="Mascher T."/>
            <person name="Medema M.H."/>
            <person name="Devos D.P."/>
            <person name="Kaster A.-K."/>
            <person name="Ovreas L."/>
            <person name="Rohde M."/>
            <person name="Galperin M.Y."/>
            <person name="Jogler C."/>
        </authorList>
    </citation>
    <scope>NUCLEOTIDE SEQUENCE [LARGE SCALE GENOMIC DNA]</scope>
    <source>
        <strain evidence="6 7">Enr13</strain>
    </source>
</reference>
<feature type="domain" description="Chalcone/stilbene synthase N-terminal" evidence="4">
    <location>
        <begin position="109"/>
        <end position="243"/>
    </location>
</feature>
<protein>
    <submittedName>
        <fullName evidence="6">Alpha-pyrone synthesis polyketide synthase-like Pks18</fullName>
        <ecNumber evidence="6">2.3.1.-</ecNumber>
    </submittedName>
</protein>
<evidence type="ECO:0000313" key="7">
    <source>
        <dbReference type="Proteomes" id="UP000319004"/>
    </source>
</evidence>
<organism evidence="6 7">
    <name type="scientific">Stieleria neptunia</name>
    <dbReference type="NCBI Taxonomy" id="2527979"/>
    <lineage>
        <taxon>Bacteria</taxon>
        <taxon>Pseudomonadati</taxon>
        <taxon>Planctomycetota</taxon>
        <taxon>Planctomycetia</taxon>
        <taxon>Pirellulales</taxon>
        <taxon>Pirellulaceae</taxon>
        <taxon>Stieleria</taxon>
    </lineage>
</organism>
<dbReference type="InterPro" id="IPR001099">
    <property type="entry name" value="Chalcone/stilbene_synt_N"/>
</dbReference>
<dbReference type="Pfam" id="PF00195">
    <property type="entry name" value="Chal_sti_synt_N"/>
    <property type="match status" value="1"/>
</dbReference>
<keyword evidence="2 6" id="KW-0808">Transferase</keyword>
<dbReference type="EMBL" id="CP037423">
    <property type="protein sequence ID" value="QDV45655.1"/>
    <property type="molecule type" value="Genomic_DNA"/>
</dbReference>
<dbReference type="Proteomes" id="UP000319004">
    <property type="component" value="Chromosome"/>
</dbReference>
<name>A0A518HXR7_9BACT</name>
<dbReference type="PIRSF" id="PIRSF000451">
    <property type="entry name" value="PKS_III"/>
    <property type="match status" value="1"/>
</dbReference>
<dbReference type="GO" id="GO:0016747">
    <property type="term" value="F:acyltransferase activity, transferring groups other than amino-acyl groups"/>
    <property type="evidence" value="ECO:0007669"/>
    <property type="project" value="InterPro"/>
</dbReference>
<keyword evidence="6" id="KW-0012">Acyltransferase</keyword>
<dbReference type="OrthoDB" id="9786288at2"/>
<dbReference type="AlphaFoldDB" id="A0A518HXR7"/>
<dbReference type="SUPFAM" id="SSF53901">
    <property type="entry name" value="Thiolase-like"/>
    <property type="match status" value="2"/>
</dbReference>
<evidence type="ECO:0000256" key="2">
    <source>
        <dbReference type="ARBA" id="ARBA00022679"/>
    </source>
</evidence>
<dbReference type="InterPro" id="IPR016039">
    <property type="entry name" value="Thiolase-like"/>
</dbReference>
<feature type="active site" description="Acyl-thioester intermediate" evidence="3">
    <location>
        <position position="185"/>
    </location>
</feature>
<dbReference type="Pfam" id="PF02797">
    <property type="entry name" value="Chal_sti_synt_C"/>
    <property type="match status" value="1"/>
</dbReference>
<evidence type="ECO:0000259" key="4">
    <source>
        <dbReference type="Pfam" id="PF00195"/>
    </source>
</evidence>
<dbReference type="Gene3D" id="3.40.47.10">
    <property type="match status" value="2"/>
</dbReference>
<evidence type="ECO:0000259" key="5">
    <source>
        <dbReference type="Pfam" id="PF02797"/>
    </source>
</evidence>